<comment type="caution">
    <text evidence="2">The sequence shown here is derived from an EMBL/GenBank/DDBJ whole genome shotgun (WGS) entry which is preliminary data.</text>
</comment>
<evidence type="ECO:0000313" key="2">
    <source>
        <dbReference type="EMBL" id="CAF4068012.1"/>
    </source>
</evidence>
<accession>A0A819SP17</accession>
<evidence type="ECO:0000313" key="1">
    <source>
        <dbReference type="EMBL" id="CAF2015700.1"/>
    </source>
</evidence>
<dbReference type="Proteomes" id="UP000663842">
    <property type="component" value="Unassembled WGS sequence"/>
</dbReference>
<proteinExistence type="predicted"/>
<dbReference type="AlphaFoldDB" id="A0A819SP17"/>
<gene>
    <name evidence="2" type="ORF">UXM345_LOCUS20257</name>
    <name evidence="1" type="ORF">XDN619_LOCUS4009</name>
</gene>
<protein>
    <submittedName>
        <fullName evidence="2">Uncharacterized protein</fullName>
    </submittedName>
</protein>
<dbReference type="Proteomes" id="UP000663887">
    <property type="component" value="Unassembled WGS sequence"/>
</dbReference>
<organism evidence="2 3">
    <name type="scientific">Rotaria magnacalcarata</name>
    <dbReference type="NCBI Taxonomy" id="392030"/>
    <lineage>
        <taxon>Eukaryota</taxon>
        <taxon>Metazoa</taxon>
        <taxon>Spiralia</taxon>
        <taxon>Gnathifera</taxon>
        <taxon>Rotifera</taxon>
        <taxon>Eurotatoria</taxon>
        <taxon>Bdelloidea</taxon>
        <taxon>Philodinida</taxon>
        <taxon>Philodinidae</taxon>
        <taxon>Rotaria</taxon>
    </lineage>
</organism>
<sequence>MPIGNSFEKIRVVGVLSRGEDFDKNIFFKQGNAYDEQRHITGNLNLIEMAEATKFENKKECQSAIIEKIDTSAVEEFQKQQSYNIDLSGTIQPPFPRTLAGFIFTQGNNIEYWTKLALLGFTGSVFLTL</sequence>
<reference evidence="2" key="1">
    <citation type="submission" date="2021-02" db="EMBL/GenBank/DDBJ databases">
        <authorList>
            <person name="Nowell W R."/>
        </authorList>
    </citation>
    <scope>NUCLEOTIDE SEQUENCE</scope>
</reference>
<dbReference type="EMBL" id="CAJNRG010000701">
    <property type="protein sequence ID" value="CAF2015700.1"/>
    <property type="molecule type" value="Genomic_DNA"/>
</dbReference>
<evidence type="ECO:0000313" key="3">
    <source>
        <dbReference type="Proteomes" id="UP000663842"/>
    </source>
</evidence>
<name>A0A819SP17_9BILA</name>
<dbReference type="EMBL" id="CAJOBF010002995">
    <property type="protein sequence ID" value="CAF4068012.1"/>
    <property type="molecule type" value="Genomic_DNA"/>
</dbReference>